<accession>A0A0P1BD31</accession>
<evidence type="ECO:0000313" key="1">
    <source>
        <dbReference type="EMBL" id="CEH13824.1"/>
    </source>
</evidence>
<dbReference type="AlphaFoldDB" id="A0A0P1BD31"/>
<name>A0A0P1BD31_9BASI</name>
<organism evidence="1 2">
    <name type="scientific">Ceraceosorus bombacis</name>
    <dbReference type="NCBI Taxonomy" id="401625"/>
    <lineage>
        <taxon>Eukaryota</taxon>
        <taxon>Fungi</taxon>
        <taxon>Dikarya</taxon>
        <taxon>Basidiomycota</taxon>
        <taxon>Ustilaginomycotina</taxon>
        <taxon>Exobasidiomycetes</taxon>
        <taxon>Ceraceosorales</taxon>
        <taxon>Ceraceosoraceae</taxon>
        <taxon>Ceraceosorus</taxon>
    </lineage>
</organism>
<proteinExistence type="predicted"/>
<protein>
    <submittedName>
        <fullName evidence="1">Uncharacterized protein</fullName>
    </submittedName>
</protein>
<dbReference type="OrthoDB" id="3162794at2759"/>
<reference evidence="1 2" key="1">
    <citation type="submission" date="2014-09" db="EMBL/GenBank/DDBJ databases">
        <authorList>
            <person name="Magalhaes I.L.F."/>
            <person name="Oliveira U."/>
            <person name="Santos F.R."/>
            <person name="Vidigal T.H.D.A."/>
            <person name="Brescovit A.D."/>
            <person name="Santos A.J."/>
        </authorList>
    </citation>
    <scope>NUCLEOTIDE SEQUENCE [LARGE SCALE GENOMIC DNA]</scope>
</reference>
<dbReference type="EMBL" id="CCYA01000232">
    <property type="protein sequence ID" value="CEH13824.1"/>
    <property type="molecule type" value="Genomic_DNA"/>
</dbReference>
<sequence>MLAVPAYSTSVPASVQPWASVQGYYAPLGSPGDGWPPFLRPIPSFRVPTAAYHFLSVAEPEPTQEQLRLMQTLSRNVSGPSRSPSSSWDQRNTGKLRWVFRLPMEVLDLIVGFAVVNGSGPALAQTSSTLRCLCTPKLYRQPVIRSSNAMSQLLATLCAQPDLAGHVREMDVQARSVPWADARALADILLRSSSAGRLDRLAVHFQGSDLSLALPFLQRLSPRKVEWSTSPCWYMRPEDLFIELLSGWQDLVELKIAGFAPDQVMSSVIASAPSLEAVEIRGAALARLDVETLATMLALALRDGRLLAEARPGSSAAESNADASAMDVDGAYQPPTTTSCRHLAKIRLSGVPFQKQQELLGALPQLLLQLQQSDLDAVELQKRYGPLTPPASPDHERAIRSIEVAQTRRIQEAALRERISQILEWA</sequence>
<evidence type="ECO:0000313" key="2">
    <source>
        <dbReference type="Proteomes" id="UP000054845"/>
    </source>
</evidence>
<keyword evidence="2" id="KW-1185">Reference proteome</keyword>
<dbReference type="Proteomes" id="UP000054845">
    <property type="component" value="Unassembled WGS sequence"/>
</dbReference>